<protein>
    <submittedName>
        <fullName evidence="2">Uncharacterized protein</fullName>
    </submittedName>
</protein>
<evidence type="ECO:0000313" key="2">
    <source>
        <dbReference type="EMBL" id="WYJ88080.1"/>
    </source>
</evidence>
<keyword evidence="3" id="KW-1185">Reference proteome</keyword>
<feature type="coiled-coil region" evidence="1">
    <location>
        <begin position="7"/>
        <end position="34"/>
    </location>
</feature>
<sequence>MMIEDKRRKLRWQADETEDRVRDLKEKENETTHLI</sequence>
<evidence type="ECO:0000313" key="3">
    <source>
        <dbReference type="Proteomes" id="UP000195080"/>
    </source>
</evidence>
<accession>A0ABZ2T9W6</accession>
<dbReference type="EMBL" id="CP147248">
    <property type="protein sequence ID" value="WYJ88080.1"/>
    <property type="molecule type" value="Genomic_DNA"/>
</dbReference>
<dbReference type="Proteomes" id="UP000195080">
    <property type="component" value="Chromosome"/>
</dbReference>
<gene>
    <name evidence="2" type="ORF">A5866_003208</name>
</gene>
<organism evidence="2 3">
    <name type="scientific">Candidatus Enterococcus lemimoniae</name>
    <dbReference type="NCBI Taxonomy" id="1834167"/>
    <lineage>
        <taxon>Bacteria</taxon>
        <taxon>Bacillati</taxon>
        <taxon>Bacillota</taxon>
        <taxon>Bacilli</taxon>
        <taxon>Lactobacillales</taxon>
        <taxon>Enterococcaceae</taxon>
        <taxon>Enterococcus</taxon>
    </lineage>
</organism>
<keyword evidence="1" id="KW-0175">Coiled coil</keyword>
<proteinExistence type="predicted"/>
<reference evidence="3" key="1">
    <citation type="submission" date="2017-05" db="EMBL/GenBank/DDBJ databases">
        <title>The Genome Sequence of EEnterococcus faecalis 9F2_4866.</title>
        <authorList>
            <consortium name="The Broad Institute Genomics Platform"/>
            <consortium name="The Broad Institute Genomic Center for Infectious Diseases"/>
            <person name="Earl A."/>
            <person name="Manson A."/>
            <person name="Schwartman J."/>
            <person name="Gilmore M."/>
            <person name="Abouelleil A."/>
            <person name="Cao P."/>
            <person name="Chapman S."/>
            <person name="Cusick C."/>
            <person name="Shea T."/>
            <person name="Young S."/>
            <person name="Neafsey D."/>
            <person name="Nusbaum C."/>
            <person name="Birren B."/>
        </authorList>
    </citation>
    <scope>NUCLEOTIDE SEQUENCE [LARGE SCALE GENOMIC DNA]</scope>
    <source>
        <strain evidence="3">12C11_DIV0727</strain>
    </source>
</reference>
<name>A0ABZ2T9W6_9ENTE</name>
<evidence type="ECO:0000256" key="1">
    <source>
        <dbReference type="SAM" id="Coils"/>
    </source>
</evidence>